<accession>A0A1G8ZVB8</accession>
<dbReference type="EMBL" id="FNEZ01000004">
    <property type="protein sequence ID" value="SDK19008.1"/>
    <property type="molecule type" value="Genomic_DNA"/>
</dbReference>
<sequence length="250" mass="26130">MKKQLLFAFLLAGSIFTATAQQETVAVTNRTFQAAYFGTAFNAGALHGVLTSIDVNVALTASTQSTYANDFTVLVTTGLTATDVITLQAGGFSDFAALETQAWPSGDSDVVGTVCDGTITLDTPIDFDANPTLKVYFGNGYFATGGTNSGTWNGSFTLNGVSTTLAVKDTKAATSFVVSPNPATSLITVSNEKSPITNVSITDLNGRIVKENAVNNLSKVDMNISDLSAGVYMMNIKSNEGTATKKIVKN</sequence>
<name>A0A1G8ZVB8_9FLAO</name>
<dbReference type="OrthoDB" id="1401747at2"/>
<organism evidence="4 5">
    <name type="scientific">Flavobacterium noncentrifugens</name>
    <dbReference type="NCBI Taxonomy" id="1128970"/>
    <lineage>
        <taxon>Bacteria</taxon>
        <taxon>Pseudomonadati</taxon>
        <taxon>Bacteroidota</taxon>
        <taxon>Flavobacteriia</taxon>
        <taxon>Flavobacteriales</taxon>
        <taxon>Flavobacteriaceae</taxon>
        <taxon>Flavobacterium</taxon>
    </lineage>
</organism>
<feature type="signal peptide" evidence="2">
    <location>
        <begin position="1"/>
        <end position="20"/>
    </location>
</feature>
<proteinExistence type="predicted"/>
<dbReference type="Proteomes" id="UP000199580">
    <property type="component" value="Unassembled WGS sequence"/>
</dbReference>
<feature type="domain" description="Secretion system C-terminal sorting" evidence="3">
    <location>
        <begin position="179"/>
        <end position="248"/>
    </location>
</feature>
<keyword evidence="1 2" id="KW-0732">Signal</keyword>
<gene>
    <name evidence="4" type="ORF">SAMN04487935_2758</name>
</gene>
<reference evidence="4 5" key="1">
    <citation type="submission" date="2016-10" db="EMBL/GenBank/DDBJ databases">
        <authorList>
            <person name="de Groot N.N."/>
        </authorList>
    </citation>
    <scope>NUCLEOTIDE SEQUENCE [LARGE SCALE GENOMIC DNA]</scope>
    <source>
        <strain evidence="4 5">CGMCC 1.10076</strain>
    </source>
</reference>
<dbReference type="RefSeq" id="WP_091396639.1">
    <property type="nucleotide sequence ID" value="NZ_BKAI01000008.1"/>
</dbReference>
<keyword evidence="5" id="KW-1185">Reference proteome</keyword>
<evidence type="ECO:0000313" key="5">
    <source>
        <dbReference type="Proteomes" id="UP000199580"/>
    </source>
</evidence>
<dbReference type="NCBIfam" id="TIGR04183">
    <property type="entry name" value="Por_Secre_tail"/>
    <property type="match status" value="1"/>
</dbReference>
<feature type="chain" id="PRO_5011655506" evidence="2">
    <location>
        <begin position="21"/>
        <end position="250"/>
    </location>
</feature>
<dbReference type="AlphaFoldDB" id="A0A1G8ZVB8"/>
<dbReference type="Pfam" id="PF18962">
    <property type="entry name" value="Por_Secre_tail"/>
    <property type="match status" value="1"/>
</dbReference>
<evidence type="ECO:0000256" key="2">
    <source>
        <dbReference type="SAM" id="SignalP"/>
    </source>
</evidence>
<dbReference type="InterPro" id="IPR026444">
    <property type="entry name" value="Secre_tail"/>
</dbReference>
<dbReference type="STRING" id="1128970.SAMN04487935_2758"/>
<dbReference type="Gene3D" id="2.60.40.3080">
    <property type="match status" value="1"/>
</dbReference>
<evidence type="ECO:0000259" key="3">
    <source>
        <dbReference type="Pfam" id="PF18962"/>
    </source>
</evidence>
<evidence type="ECO:0000313" key="4">
    <source>
        <dbReference type="EMBL" id="SDK19008.1"/>
    </source>
</evidence>
<evidence type="ECO:0000256" key="1">
    <source>
        <dbReference type="ARBA" id="ARBA00022729"/>
    </source>
</evidence>
<protein>
    <submittedName>
        <fullName evidence="4">Por secretion system C-terminal sorting domain-containing protein</fullName>
    </submittedName>
</protein>